<gene>
    <name evidence="2" type="ORF">B0T25DRAFT_126429</name>
</gene>
<sequence length="201" mass="22114">MGGLAVESSNKHCCTMQPSRPKDGFPGKLRVEEPRVRATATLSQYERPIWLNPAQRRTNELPEAQGHDVVQHSESEEPVPSAAAIGRESGPARAGGQHGTWSDSGRTQGEKERRRKNGIDGYPGGPAAFSRSRIDRQLMRWPSISMPASRTVDGSDSQRTHLGAHPTTFSTTSVGRALGSWPHVRRKTVRTCRFFLANETC</sequence>
<feature type="compositionally biased region" description="Basic and acidic residues" evidence="1">
    <location>
        <begin position="57"/>
        <end position="75"/>
    </location>
</feature>
<organism evidence="2 3">
    <name type="scientific">Lasiosphaeria hispida</name>
    <dbReference type="NCBI Taxonomy" id="260671"/>
    <lineage>
        <taxon>Eukaryota</taxon>
        <taxon>Fungi</taxon>
        <taxon>Dikarya</taxon>
        <taxon>Ascomycota</taxon>
        <taxon>Pezizomycotina</taxon>
        <taxon>Sordariomycetes</taxon>
        <taxon>Sordariomycetidae</taxon>
        <taxon>Sordariales</taxon>
        <taxon>Lasiosphaeriaceae</taxon>
        <taxon>Lasiosphaeria</taxon>
    </lineage>
</organism>
<keyword evidence="3" id="KW-1185">Reference proteome</keyword>
<dbReference type="Proteomes" id="UP001275084">
    <property type="component" value="Unassembled WGS sequence"/>
</dbReference>
<dbReference type="AlphaFoldDB" id="A0AAJ0HRT0"/>
<comment type="caution">
    <text evidence="2">The sequence shown here is derived from an EMBL/GenBank/DDBJ whole genome shotgun (WGS) entry which is preliminary data.</text>
</comment>
<feature type="region of interest" description="Disordered" evidence="1">
    <location>
        <begin position="1"/>
        <end position="130"/>
    </location>
</feature>
<name>A0AAJ0HRT0_9PEZI</name>
<proteinExistence type="predicted"/>
<accession>A0AAJ0HRT0</accession>
<protein>
    <submittedName>
        <fullName evidence="2">Uncharacterized protein</fullName>
    </submittedName>
</protein>
<feature type="compositionally biased region" description="Basic and acidic residues" evidence="1">
    <location>
        <begin position="20"/>
        <end position="36"/>
    </location>
</feature>
<reference evidence="2" key="2">
    <citation type="submission" date="2023-06" db="EMBL/GenBank/DDBJ databases">
        <authorList>
            <consortium name="Lawrence Berkeley National Laboratory"/>
            <person name="Haridas S."/>
            <person name="Hensen N."/>
            <person name="Bonometti L."/>
            <person name="Westerberg I."/>
            <person name="Brannstrom I.O."/>
            <person name="Guillou S."/>
            <person name="Cros-Aarteil S."/>
            <person name="Calhoun S."/>
            <person name="Kuo A."/>
            <person name="Mondo S."/>
            <person name="Pangilinan J."/>
            <person name="Riley R."/>
            <person name="Labutti K."/>
            <person name="Andreopoulos B."/>
            <person name="Lipzen A."/>
            <person name="Chen C."/>
            <person name="Yanf M."/>
            <person name="Daum C."/>
            <person name="Ng V."/>
            <person name="Clum A."/>
            <person name="Steindorff A."/>
            <person name="Ohm R."/>
            <person name="Martin F."/>
            <person name="Silar P."/>
            <person name="Natvig D."/>
            <person name="Lalanne C."/>
            <person name="Gautier V."/>
            <person name="Ament-Velasquez S.L."/>
            <person name="Kruys A."/>
            <person name="Hutchinson M.I."/>
            <person name="Powell A.J."/>
            <person name="Barry K."/>
            <person name="Miller A.N."/>
            <person name="Grigoriev I.V."/>
            <person name="Debuchy R."/>
            <person name="Gladieux P."/>
            <person name="Thoren M.H."/>
            <person name="Johannesson H."/>
        </authorList>
    </citation>
    <scope>NUCLEOTIDE SEQUENCE</scope>
    <source>
        <strain evidence="2">CBS 955.72</strain>
    </source>
</reference>
<feature type="compositionally biased region" description="Polar residues" evidence="1">
    <location>
        <begin position="7"/>
        <end position="18"/>
    </location>
</feature>
<evidence type="ECO:0000313" key="3">
    <source>
        <dbReference type="Proteomes" id="UP001275084"/>
    </source>
</evidence>
<dbReference type="EMBL" id="JAUIQD010000002">
    <property type="protein sequence ID" value="KAK3360281.1"/>
    <property type="molecule type" value="Genomic_DNA"/>
</dbReference>
<reference evidence="2" key="1">
    <citation type="journal article" date="2023" name="Mol. Phylogenet. Evol.">
        <title>Genome-scale phylogeny and comparative genomics of the fungal order Sordariales.</title>
        <authorList>
            <person name="Hensen N."/>
            <person name="Bonometti L."/>
            <person name="Westerberg I."/>
            <person name="Brannstrom I.O."/>
            <person name="Guillou S."/>
            <person name="Cros-Aarteil S."/>
            <person name="Calhoun S."/>
            <person name="Haridas S."/>
            <person name="Kuo A."/>
            <person name="Mondo S."/>
            <person name="Pangilinan J."/>
            <person name="Riley R."/>
            <person name="LaButti K."/>
            <person name="Andreopoulos B."/>
            <person name="Lipzen A."/>
            <person name="Chen C."/>
            <person name="Yan M."/>
            <person name="Daum C."/>
            <person name="Ng V."/>
            <person name="Clum A."/>
            <person name="Steindorff A."/>
            <person name="Ohm R.A."/>
            <person name="Martin F."/>
            <person name="Silar P."/>
            <person name="Natvig D.O."/>
            <person name="Lalanne C."/>
            <person name="Gautier V."/>
            <person name="Ament-Velasquez S.L."/>
            <person name="Kruys A."/>
            <person name="Hutchinson M.I."/>
            <person name="Powell A.J."/>
            <person name="Barry K."/>
            <person name="Miller A.N."/>
            <person name="Grigoriev I.V."/>
            <person name="Debuchy R."/>
            <person name="Gladieux P."/>
            <person name="Hiltunen Thoren M."/>
            <person name="Johannesson H."/>
        </authorList>
    </citation>
    <scope>NUCLEOTIDE SEQUENCE</scope>
    <source>
        <strain evidence="2">CBS 955.72</strain>
    </source>
</reference>
<evidence type="ECO:0000256" key="1">
    <source>
        <dbReference type="SAM" id="MobiDB-lite"/>
    </source>
</evidence>
<evidence type="ECO:0000313" key="2">
    <source>
        <dbReference type="EMBL" id="KAK3360281.1"/>
    </source>
</evidence>